<gene>
    <name evidence="1" type="ORF">JCM19240_2077</name>
</gene>
<name>A0A090T0B0_9VIBR</name>
<protein>
    <submittedName>
        <fullName evidence="1">Uncharacterized protein</fullName>
    </submittedName>
</protein>
<dbReference type="Proteomes" id="UP000029224">
    <property type="component" value="Unassembled WGS sequence"/>
</dbReference>
<evidence type="ECO:0000313" key="2">
    <source>
        <dbReference type="Proteomes" id="UP000029224"/>
    </source>
</evidence>
<organism evidence="1 2">
    <name type="scientific">Vibrio maritimus</name>
    <dbReference type="NCBI Taxonomy" id="990268"/>
    <lineage>
        <taxon>Bacteria</taxon>
        <taxon>Pseudomonadati</taxon>
        <taxon>Pseudomonadota</taxon>
        <taxon>Gammaproteobacteria</taxon>
        <taxon>Vibrionales</taxon>
        <taxon>Vibrionaceae</taxon>
        <taxon>Vibrio</taxon>
    </lineage>
</organism>
<reference evidence="1 2" key="2">
    <citation type="submission" date="2014-09" db="EMBL/GenBank/DDBJ databases">
        <authorList>
            <consortium name="NBRP consortium"/>
            <person name="Sawabe T."/>
            <person name="Meirelles P."/>
            <person name="Nakanishi M."/>
            <person name="Sayaka M."/>
            <person name="Hattori M."/>
            <person name="Ohkuma M."/>
        </authorList>
    </citation>
    <scope>NUCLEOTIDE SEQUENCE [LARGE SCALE GENOMIC DNA]</scope>
    <source>
        <strain evidence="1 2">JCM 19240</strain>
    </source>
</reference>
<proteinExistence type="predicted"/>
<accession>A0A090T0B0</accession>
<dbReference type="AlphaFoldDB" id="A0A090T0B0"/>
<dbReference type="EMBL" id="BBMT01000003">
    <property type="protein sequence ID" value="GAL33381.1"/>
    <property type="molecule type" value="Genomic_DNA"/>
</dbReference>
<sequence length="73" mass="8342">MVLAWGPNQTTEQCIKDYHNIQSDLKAQSYMLSVNDHKNASLEKPISAQKASSLMEQWQAIQNGIDQDLDVHW</sequence>
<keyword evidence="2" id="KW-1185">Reference proteome</keyword>
<evidence type="ECO:0000313" key="1">
    <source>
        <dbReference type="EMBL" id="GAL33381.1"/>
    </source>
</evidence>
<comment type="caution">
    <text evidence="1">The sequence shown here is derived from an EMBL/GenBank/DDBJ whole genome shotgun (WGS) entry which is preliminary data.</text>
</comment>
<reference evidence="1 2" key="1">
    <citation type="submission" date="2014-09" db="EMBL/GenBank/DDBJ databases">
        <title>Vibrio maritimus JCM 19240. (C210) whole genome shotgun sequence.</title>
        <authorList>
            <person name="Sawabe T."/>
            <person name="Meirelles P."/>
            <person name="Nakanishi M."/>
            <person name="Sayaka M."/>
            <person name="Hattori M."/>
            <person name="Ohkuma M."/>
        </authorList>
    </citation>
    <scope>NUCLEOTIDE SEQUENCE [LARGE SCALE GENOMIC DNA]</scope>
    <source>
        <strain evidence="1 2">JCM 19240</strain>
    </source>
</reference>